<protein>
    <submittedName>
        <fullName evidence="1">Uncharacterized protein</fullName>
    </submittedName>
</protein>
<dbReference type="Proteomes" id="UP000249873">
    <property type="component" value="Chromosome"/>
</dbReference>
<keyword evidence="2" id="KW-1185">Reference proteome</keyword>
<dbReference type="OrthoDB" id="5522116at2"/>
<sequence length="181" mass="20503">MQPFRLKYYLILVGTKVSIIMKKATVYFLLFSTLFLSSCDSVSPKLESDLVIVSGQSFGECIGECTQYLVVKVESSSVEFVSQPYHVENENEKRIFTHNLDDETWKNILSEINTKTFNKLDEVYGCPDCADGGAEWIEISDSSGTHKVTFEYGEEVKGIENLIILLRNQRNALSNKYLSSN</sequence>
<dbReference type="KEGG" id="als:DJ013_01940"/>
<gene>
    <name evidence="1" type="ORF">DJ013_01940</name>
</gene>
<organism evidence="1 2">
    <name type="scientific">Arcticibacterium luteifluviistationis</name>
    <dbReference type="NCBI Taxonomy" id="1784714"/>
    <lineage>
        <taxon>Bacteria</taxon>
        <taxon>Pseudomonadati</taxon>
        <taxon>Bacteroidota</taxon>
        <taxon>Cytophagia</taxon>
        <taxon>Cytophagales</taxon>
        <taxon>Leadbetterellaceae</taxon>
        <taxon>Arcticibacterium</taxon>
    </lineage>
</organism>
<accession>A0A2Z4G751</accession>
<proteinExistence type="predicted"/>
<evidence type="ECO:0000313" key="2">
    <source>
        <dbReference type="Proteomes" id="UP000249873"/>
    </source>
</evidence>
<name>A0A2Z4G751_9BACT</name>
<reference evidence="1 2" key="1">
    <citation type="submission" date="2018-05" db="EMBL/GenBank/DDBJ databases">
        <title>Complete genome sequence of Arcticibacterium luteifluviistationis SM1504T, a cytophagaceae bacterium isolated from Arctic surface seawater.</title>
        <authorList>
            <person name="Li Y."/>
            <person name="Qin Q.-L."/>
        </authorList>
    </citation>
    <scope>NUCLEOTIDE SEQUENCE [LARGE SCALE GENOMIC DNA]</scope>
    <source>
        <strain evidence="1 2">SM1504</strain>
    </source>
</reference>
<dbReference type="AlphaFoldDB" id="A0A2Z4G751"/>
<evidence type="ECO:0000313" key="1">
    <source>
        <dbReference type="EMBL" id="AWV97002.1"/>
    </source>
</evidence>
<dbReference type="EMBL" id="CP029480">
    <property type="protein sequence ID" value="AWV97002.1"/>
    <property type="molecule type" value="Genomic_DNA"/>
</dbReference>